<gene>
    <name evidence="2" type="ORF">CIT25_17965</name>
</gene>
<proteinExistence type="predicted"/>
<organism evidence="2 3">
    <name type="scientific">Mesorhizobium mediterraneum</name>
    <dbReference type="NCBI Taxonomy" id="43617"/>
    <lineage>
        <taxon>Bacteria</taxon>
        <taxon>Pseudomonadati</taxon>
        <taxon>Pseudomonadota</taxon>
        <taxon>Alphaproteobacteria</taxon>
        <taxon>Hyphomicrobiales</taxon>
        <taxon>Phyllobacteriaceae</taxon>
        <taxon>Mesorhizobium</taxon>
    </lineage>
</organism>
<feature type="transmembrane region" description="Helical" evidence="1">
    <location>
        <begin position="33"/>
        <end position="49"/>
    </location>
</feature>
<evidence type="ECO:0000313" key="2">
    <source>
        <dbReference type="EMBL" id="PAQ00758.1"/>
    </source>
</evidence>
<comment type="caution">
    <text evidence="2">The sequence shown here is derived from an EMBL/GenBank/DDBJ whole genome shotgun (WGS) entry which is preliminary data.</text>
</comment>
<dbReference type="RefSeq" id="WP_101954511.1">
    <property type="nucleotide sequence ID" value="NZ_CP088151.1"/>
</dbReference>
<name>A0AB36R7N5_9HYPH</name>
<evidence type="ECO:0000313" key="3">
    <source>
        <dbReference type="Proteomes" id="UP000216215"/>
    </source>
</evidence>
<dbReference type="AlphaFoldDB" id="A0AB36R7N5"/>
<dbReference type="Proteomes" id="UP000216215">
    <property type="component" value="Unassembled WGS sequence"/>
</dbReference>
<keyword evidence="3" id="KW-1185">Reference proteome</keyword>
<reference evidence="3" key="1">
    <citation type="submission" date="2017-08" db="EMBL/GenBank/DDBJ databases">
        <title>Mesorhizobium wenxinae sp. nov., a novel rhizobial species isolated from root nodules of chickpea (Cicer arietinum L.).</title>
        <authorList>
            <person name="Zhang J."/>
        </authorList>
    </citation>
    <scope>NUCLEOTIDE SEQUENCE [LARGE SCALE GENOMIC DNA]</scope>
    <source>
        <strain evidence="3">USDA 3392</strain>
    </source>
</reference>
<keyword evidence="1" id="KW-0472">Membrane</keyword>
<accession>A0AB36R7N5</accession>
<feature type="transmembrane region" description="Helical" evidence="1">
    <location>
        <begin position="5"/>
        <end position="27"/>
    </location>
</feature>
<keyword evidence="1" id="KW-1133">Transmembrane helix</keyword>
<dbReference type="EMBL" id="NPKI01000020">
    <property type="protein sequence ID" value="PAQ00758.1"/>
    <property type="molecule type" value="Genomic_DNA"/>
</dbReference>
<sequence length="104" mass="11148">MLGFIIIGGILGILGFWLVPIALSVLVPYNKEVFGSSLFLLIAWIFVNAHHTFQGDRPAPGGNADLSVTDRSGFITMNGDNLNESGHDRGIGILLDRIDVLAGK</sequence>
<evidence type="ECO:0000256" key="1">
    <source>
        <dbReference type="SAM" id="Phobius"/>
    </source>
</evidence>
<protein>
    <submittedName>
        <fullName evidence="2">Uncharacterized protein</fullName>
    </submittedName>
</protein>
<keyword evidence="1" id="KW-0812">Transmembrane</keyword>